<organism evidence="1">
    <name type="scientific">Collimonas fungivorans</name>
    <dbReference type="NCBI Taxonomy" id="158899"/>
    <lineage>
        <taxon>Bacteria</taxon>
        <taxon>Pseudomonadati</taxon>
        <taxon>Pseudomonadota</taxon>
        <taxon>Betaproteobacteria</taxon>
        <taxon>Burkholderiales</taxon>
        <taxon>Oxalobacteraceae</taxon>
        <taxon>Collimonas</taxon>
    </lineage>
</organism>
<protein>
    <submittedName>
        <fullName evidence="1">Uncharacterized protein</fullName>
    </submittedName>
</protein>
<gene>
    <name evidence="1" type="ORF">CFter6_1975</name>
</gene>
<dbReference type="Proteomes" id="UP000072421">
    <property type="component" value="Chromosome"/>
</dbReference>
<dbReference type="EMBL" id="CP013232">
    <property type="protein sequence ID" value="AMO94668.1"/>
    <property type="molecule type" value="Genomic_DNA"/>
</dbReference>
<sequence>MDSMTHFHVDEEIAQFFLKTTVNTIQENRFAVPFTIHHKKNPRCAMTIS</sequence>
<name>A0A127PA90_9BURK</name>
<reference evidence="1 2" key="1">
    <citation type="submission" date="2015-11" db="EMBL/GenBank/DDBJ databases">
        <title>Exploring the genomic traits of fungus-feeding bacterial genus Collimonas.</title>
        <authorList>
            <person name="Song C."/>
            <person name="Schmidt R."/>
            <person name="de Jager V."/>
            <person name="Krzyzanowska D."/>
            <person name="Jongedijk E."/>
            <person name="Cankar K."/>
            <person name="Beekwilder J."/>
            <person name="van Veen A."/>
            <person name="de Boer W."/>
            <person name="van Veen J.A."/>
            <person name="Garbeva P."/>
        </authorList>
    </citation>
    <scope>NUCLEOTIDE SEQUENCE [LARGE SCALE GENOMIC DNA]</scope>
    <source>
        <strain evidence="1 2">Ter6</strain>
    </source>
</reference>
<evidence type="ECO:0000313" key="1">
    <source>
        <dbReference type="EMBL" id="AMO94668.1"/>
    </source>
</evidence>
<accession>A0A127PA90</accession>
<proteinExistence type="predicted"/>
<evidence type="ECO:0000313" key="2">
    <source>
        <dbReference type="Proteomes" id="UP000072421"/>
    </source>
</evidence>
<dbReference type="AlphaFoldDB" id="A0A127PA90"/>